<keyword evidence="3" id="KW-0804">Transcription</keyword>
<proteinExistence type="predicted"/>
<dbReference type="AlphaFoldDB" id="A0AAD3TE68"/>
<dbReference type="InterPro" id="IPR044295">
    <property type="entry name" value="BIM1/2/3"/>
</dbReference>
<name>A0AAD3TE68_NEPGR</name>
<feature type="compositionally biased region" description="Basic and acidic residues" evidence="5">
    <location>
        <begin position="30"/>
        <end position="58"/>
    </location>
</feature>
<protein>
    <recommendedName>
        <fullName evidence="6">BHLH domain-containing protein</fullName>
    </recommendedName>
</protein>
<dbReference type="GO" id="GO:0006351">
    <property type="term" value="P:DNA-templated transcription"/>
    <property type="evidence" value="ECO:0007669"/>
    <property type="project" value="InterPro"/>
</dbReference>
<dbReference type="Pfam" id="PF00010">
    <property type="entry name" value="HLH"/>
    <property type="match status" value="1"/>
</dbReference>
<sequence length="276" mass="30761">MVRTTNTHHRHRELEDDEVEDLAAGPDASSQREGKSTEHKAINPRSKHSETEQRRRSKINERFQLLRDLIPPNDQKRDKASLLLEVIEYIQYLQDKLLMYEGSYQGWSQEPTKLIPWRSCHGPVENLIDHSQAMKNGSGSDVSEDAAYRGAEHPIGSAMSAVPLNMPFYPSMFPSTRSILPSENLASQPPIQAWQGATSILESAVTGNAPNEASTSNISSVYSQGLLKNLTQAFRTSGVDLSRTSISVQLDIGRITNIKYDCCSLHSRGSWEGNPK</sequence>
<dbReference type="PANTHER" id="PTHR46412:SF9">
    <property type="entry name" value="TRANSCRIPTION FACTOR BIM3"/>
    <property type="match status" value="1"/>
</dbReference>
<keyword evidence="2" id="KW-0805">Transcription regulation</keyword>
<comment type="subcellular location">
    <subcellularLocation>
        <location evidence="1">Nucleus</location>
    </subcellularLocation>
</comment>
<dbReference type="GO" id="GO:0046983">
    <property type="term" value="F:protein dimerization activity"/>
    <property type="evidence" value="ECO:0007669"/>
    <property type="project" value="InterPro"/>
</dbReference>
<feature type="region of interest" description="Disordered" evidence="5">
    <location>
        <begin position="1"/>
        <end position="58"/>
    </location>
</feature>
<evidence type="ECO:0000256" key="3">
    <source>
        <dbReference type="ARBA" id="ARBA00023163"/>
    </source>
</evidence>
<evidence type="ECO:0000256" key="4">
    <source>
        <dbReference type="ARBA" id="ARBA00023242"/>
    </source>
</evidence>
<evidence type="ECO:0000313" key="7">
    <source>
        <dbReference type="EMBL" id="GMH27246.1"/>
    </source>
</evidence>
<evidence type="ECO:0000313" key="8">
    <source>
        <dbReference type="Proteomes" id="UP001279734"/>
    </source>
</evidence>
<dbReference type="SMART" id="SM00353">
    <property type="entry name" value="HLH"/>
    <property type="match status" value="1"/>
</dbReference>
<evidence type="ECO:0000259" key="6">
    <source>
        <dbReference type="PROSITE" id="PS50888"/>
    </source>
</evidence>
<dbReference type="SUPFAM" id="SSF47459">
    <property type="entry name" value="HLH, helix-loop-helix DNA-binding domain"/>
    <property type="match status" value="1"/>
</dbReference>
<dbReference type="InterPro" id="IPR011598">
    <property type="entry name" value="bHLH_dom"/>
</dbReference>
<dbReference type="GO" id="GO:0005634">
    <property type="term" value="C:nucleus"/>
    <property type="evidence" value="ECO:0007669"/>
    <property type="project" value="UniProtKB-SubCell"/>
</dbReference>
<dbReference type="PROSITE" id="PS50888">
    <property type="entry name" value="BHLH"/>
    <property type="match status" value="1"/>
</dbReference>
<organism evidence="7 8">
    <name type="scientific">Nepenthes gracilis</name>
    <name type="common">Slender pitcher plant</name>
    <dbReference type="NCBI Taxonomy" id="150966"/>
    <lineage>
        <taxon>Eukaryota</taxon>
        <taxon>Viridiplantae</taxon>
        <taxon>Streptophyta</taxon>
        <taxon>Embryophyta</taxon>
        <taxon>Tracheophyta</taxon>
        <taxon>Spermatophyta</taxon>
        <taxon>Magnoliopsida</taxon>
        <taxon>eudicotyledons</taxon>
        <taxon>Gunneridae</taxon>
        <taxon>Pentapetalae</taxon>
        <taxon>Caryophyllales</taxon>
        <taxon>Nepenthaceae</taxon>
        <taxon>Nepenthes</taxon>
    </lineage>
</organism>
<dbReference type="PANTHER" id="PTHR46412">
    <property type="entry name" value="BES1-INTERACTING MYC-LIKE PROTEIN"/>
    <property type="match status" value="1"/>
</dbReference>
<feature type="compositionally biased region" description="Basic residues" evidence="5">
    <location>
        <begin position="1"/>
        <end position="11"/>
    </location>
</feature>
<gene>
    <name evidence="7" type="ORF">Nepgr_029089</name>
</gene>
<comment type="caution">
    <text evidence="7">The sequence shown here is derived from an EMBL/GenBank/DDBJ whole genome shotgun (WGS) entry which is preliminary data.</text>
</comment>
<dbReference type="GO" id="GO:0003700">
    <property type="term" value="F:DNA-binding transcription factor activity"/>
    <property type="evidence" value="ECO:0007669"/>
    <property type="project" value="InterPro"/>
</dbReference>
<dbReference type="InterPro" id="IPR036638">
    <property type="entry name" value="HLH_DNA-bd_sf"/>
</dbReference>
<dbReference type="Gene3D" id="4.10.280.10">
    <property type="entry name" value="Helix-loop-helix DNA-binding domain"/>
    <property type="match status" value="1"/>
</dbReference>
<feature type="domain" description="BHLH" evidence="6">
    <location>
        <begin position="43"/>
        <end position="93"/>
    </location>
</feature>
<dbReference type="CDD" id="cd11453">
    <property type="entry name" value="bHLH_AtBIM_like"/>
    <property type="match status" value="1"/>
</dbReference>
<dbReference type="EMBL" id="BSYO01000032">
    <property type="protein sequence ID" value="GMH27246.1"/>
    <property type="molecule type" value="Genomic_DNA"/>
</dbReference>
<accession>A0AAD3TE68</accession>
<keyword evidence="8" id="KW-1185">Reference proteome</keyword>
<evidence type="ECO:0000256" key="1">
    <source>
        <dbReference type="ARBA" id="ARBA00004123"/>
    </source>
</evidence>
<reference evidence="7" key="1">
    <citation type="submission" date="2023-05" db="EMBL/GenBank/DDBJ databases">
        <title>Nepenthes gracilis genome sequencing.</title>
        <authorList>
            <person name="Fukushima K."/>
        </authorList>
    </citation>
    <scope>NUCLEOTIDE SEQUENCE</scope>
    <source>
        <strain evidence="7">SING2019-196</strain>
    </source>
</reference>
<dbReference type="Proteomes" id="UP001279734">
    <property type="component" value="Unassembled WGS sequence"/>
</dbReference>
<keyword evidence="4" id="KW-0539">Nucleus</keyword>
<evidence type="ECO:0000256" key="2">
    <source>
        <dbReference type="ARBA" id="ARBA00023015"/>
    </source>
</evidence>
<evidence type="ECO:0000256" key="5">
    <source>
        <dbReference type="SAM" id="MobiDB-lite"/>
    </source>
</evidence>